<evidence type="ECO:0000313" key="4">
    <source>
        <dbReference type="Proteomes" id="UP001189429"/>
    </source>
</evidence>
<keyword evidence="2" id="KW-0812">Transmembrane</keyword>
<feature type="transmembrane region" description="Helical" evidence="2">
    <location>
        <begin position="50"/>
        <end position="68"/>
    </location>
</feature>
<keyword evidence="4" id="KW-1185">Reference proteome</keyword>
<feature type="region of interest" description="Disordered" evidence="1">
    <location>
        <begin position="1"/>
        <end position="25"/>
    </location>
</feature>
<evidence type="ECO:0000313" key="3">
    <source>
        <dbReference type="EMBL" id="CAK0891398.1"/>
    </source>
</evidence>
<keyword evidence="2" id="KW-0472">Membrane</keyword>
<organism evidence="3 4">
    <name type="scientific">Prorocentrum cordatum</name>
    <dbReference type="NCBI Taxonomy" id="2364126"/>
    <lineage>
        <taxon>Eukaryota</taxon>
        <taxon>Sar</taxon>
        <taxon>Alveolata</taxon>
        <taxon>Dinophyceae</taxon>
        <taxon>Prorocentrales</taxon>
        <taxon>Prorocentraceae</taxon>
        <taxon>Prorocentrum</taxon>
    </lineage>
</organism>
<keyword evidence="2" id="KW-1133">Transmembrane helix</keyword>
<sequence>MTQQPTAWVARRTPRARSRAGAAPQSWRWRAAGPEPVAVDTRKPMWHGRCALLGLAALEAVRLCAWLQSEGTSPGFSMVFGMHFLTTASDIACVVFALPLFVAGTAGSCVRLECLGPMLTLVFAMCSVDAGALAAYLIVATPRPVSPGSLRDSWWVRSLDALEANLGVWEFALVASVALQVALCISCWRIYRELRLAGLYPPGQDVGRARAKDVSLLEVLCEAEDVALLSECRMGGCCQAESAATLEVAATAEEPH</sequence>
<dbReference type="Proteomes" id="UP001189429">
    <property type="component" value="Unassembled WGS sequence"/>
</dbReference>
<feature type="transmembrane region" description="Helical" evidence="2">
    <location>
        <begin position="115"/>
        <end position="139"/>
    </location>
</feature>
<proteinExistence type="predicted"/>
<comment type="caution">
    <text evidence="3">The sequence shown here is derived from an EMBL/GenBank/DDBJ whole genome shotgun (WGS) entry which is preliminary data.</text>
</comment>
<feature type="transmembrane region" description="Helical" evidence="2">
    <location>
        <begin position="171"/>
        <end position="191"/>
    </location>
</feature>
<protein>
    <submittedName>
        <fullName evidence="3">Uncharacterized protein</fullName>
    </submittedName>
</protein>
<evidence type="ECO:0000256" key="1">
    <source>
        <dbReference type="SAM" id="MobiDB-lite"/>
    </source>
</evidence>
<evidence type="ECO:0000256" key="2">
    <source>
        <dbReference type="SAM" id="Phobius"/>
    </source>
</evidence>
<reference evidence="3" key="1">
    <citation type="submission" date="2023-10" db="EMBL/GenBank/DDBJ databases">
        <authorList>
            <person name="Chen Y."/>
            <person name="Shah S."/>
            <person name="Dougan E. K."/>
            <person name="Thang M."/>
            <person name="Chan C."/>
        </authorList>
    </citation>
    <scope>NUCLEOTIDE SEQUENCE [LARGE SCALE GENOMIC DNA]</scope>
</reference>
<name>A0ABN9X100_9DINO</name>
<gene>
    <name evidence="3" type="ORF">PCOR1329_LOCUS71368</name>
</gene>
<dbReference type="EMBL" id="CAUYUJ010019471">
    <property type="protein sequence ID" value="CAK0891398.1"/>
    <property type="molecule type" value="Genomic_DNA"/>
</dbReference>
<accession>A0ABN9X100</accession>
<feature type="transmembrane region" description="Helical" evidence="2">
    <location>
        <begin position="80"/>
        <end position="103"/>
    </location>
</feature>